<dbReference type="EMBL" id="BBZA01000067">
    <property type="protein sequence ID" value="GAP62595.1"/>
    <property type="molecule type" value="Genomic_DNA"/>
</dbReference>
<name>A0A0M8K673_9CHLR</name>
<evidence type="ECO:0000313" key="7">
    <source>
        <dbReference type="Proteomes" id="UP000050502"/>
    </source>
</evidence>
<feature type="transmembrane region" description="Helical" evidence="3">
    <location>
        <begin position="95"/>
        <end position="116"/>
    </location>
</feature>
<evidence type="ECO:0000256" key="2">
    <source>
        <dbReference type="PIRNR" id="PIRNR016661"/>
    </source>
</evidence>
<keyword evidence="2 3" id="KW-0472">Membrane</keyword>
<reference evidence="5 7" key="2">
    <citation type="submission" date="2015-07" db="EMBL/GenBank/DDBJ databases">
        <title>Whole genome sequence of Ardenticatena maritima DSM 23922.</title>
        <authorList>
            <person name="Hemp J."/>
            <person name="Ward L.M."/>
            <person name="Pace L.A."/>
            <person name="Fischer W.W."/>
        </authorList>
    </citation>
    <scope>NUCLEOTIDE SEQUENCE [LARGE SCALE GENOMIC DNA]</scope>
    <source>
        <strain evidence="5 7">110S</strain>
    </source>
</reference>
<evidence type="ECO:0000313" key="4">
    <source>
        <dbReference type="EMBL" id="GAP62595.1"/>
    </source>
</evidence>
<comment type="similarity">
    <text evidence="1 2">Belongs to the BioY family.</text>
</comment>
<gene>
    <name evidence="4" type="primary">bioY</name>
    <name evidence="4" type="ORF">ARMA_1018</name>
    <name evidence="5" type="ORF">SE16_07990</name>
</gene>
<dbReference type="PATRIC" id="fig|872965.6.peg.1638"/>
<dbReference type="Proteomes" id="UP000050502">
    <property type="component" value="Unassembled WGS sequence"/>
</dbReference>
<comment type="caution">
    <text evidence="4">The sequence shown here is derived from an EMBL/GenBank/DDBJ whole genome shotgun (WGS) entry which is preliminary data.</text>
</comment>
<dbReference type="STRING" id="872965.SE16_07990"/>
<keyword evidence="3" id="KW-1133">Transmembrane helix</keyword>
<dbReference type="InterPro" id="IPR003784">
    <property type="entry name" value="BioY"/>
</dbReference>
<dbReference type="InParanoid" id="A0A0M8K673"/>
<feature type="transmembrane region" description="Helical" evidence="3">
    <location>
        <begin position="21"/>
        <end position="41"/>
    </location>
</feature>
<dbReference type="EMBL" id="LGKN01000005">
    <property type="protein sequence ID" value="KPL87578.1"/>
    <property type="molecule type" value="Genomic_DNA"/>
</dbReference>
<evidence type="ECO:0000256" key="3">
    <source>
        <dbReference type="SAM" id="Phobius"/>
    </source>
</evidence>
<sequence length="191" mass="19981">MTHYPTITQAIWPQATWRHKALLVVLGSLLTAVAAQISIPLPFSPVPITGQTFAVLLVGALLGSRAGAAAMLAYLAEGAAGLPVFAGGKGGLAVLVGPTAGYLFGFVAAAFVVGWLCERGWDRRVWTAALAMLIGNVVIYLFGLPWLAKFVGTDKVLVMGLLPFIPGDLFKLVLAALALPSGWKLLGLKSE</sequence>
<dbReference type="FunCoup" id="A0A0M8K673">
    <property type="interactions" value="115"/>
</dbReference>
<evidence type="ECO:0000313" key="5">
    <source>
        <dbReference type="EMBL" id="KPL87578.1"/>
    </source>
</evidence>
<feature type="transmembrane region" description="Helical" evidence="3">
    <location>
        <begin position="160"/>
        <end position="179"/>
    </location>
</feature>
<evidence type="ECO:0000256" key="1">
    <source>
        <dbReference type="ARBA" id="ARBA00010692"/>
    </source>
</evidence>
<keyword evidence="2" id="KW-1003">Cell membrane</keyword>
<dbReference type="PANTHER" id="PTHR34295">
    <property type="entry name" value="BIOTIN TRANSPORTER BIOY"/>
    <property type="match status" value="1"/>
</dbReference>
<keyword evidence="6" id="KW-1185">Reference proteome</keyword>
<reference evidence="4 6" key="1">
    <citation type="journal article" date="2015" name="Genome Announc.">
        <title>Draft Genome Sequence of a Heterotrophic Facultative Anaerobic Thermophilic Bacterium, Ardenticatena maritima Strain 110ST.</title>
        <authorList>
            <person name="Kawaichi S."/>
            <person name="Yoshida T."/>
            <person name="Sako Y."/>
            <person name="Nakamura R."/>
        </authorList>
    </citation>
    <scope>NUCLEOTIDE SEQUENCE [LARGE SCALE GENOMIC DNA]</scope>
    <source>
        <strain evidence="4 6">110S</strain>
    </source>
</reference>
<organism evidence="4 6">
    <name type="scientific">Ardenticatena maritima</name>
    <dbReference type="NCBI Taxonomy" id="872965"/>
    <lineage>
        <taxon>Bacteria</taxon>
        <taxon>Bacillati</taxon>
        <taxon>Chloroflexota</taxon>
        <taxon>Ardenticatenia</taxon>
        <taxon>Ardenticatenales</taxon>
        <taxon>Ardenticatenaceae</taxon>
        <taxon>Ardenticatena</taxon>
    </lineage>
</organism>
<dbReference type="GO" id="GO:0015225">
    <property type="term" value="F:biotin transmembrane transporter activity"/>
    <property type="evidence" value="ECO:0007669"/>
    <property type="project" value="UniProtKB-UniRule"/>
</dbReference>
<reference evidence="6" key="3">
    <citation type="submission" date="2015-08" db="EMBL/GenBank/DDBJ databases">
        <title>Draft Genome Sequence of a Heterotrophic Facultative Anaerobic Bacterium Ardenticatena maritima Strain 110S.</title>
        <authorList>
            <person name="Kawaichi S."/>
            <person name="Yoshida T."/>
            <person name="Sako Y."/>
            <person name="Nakamura R."/>
        </authorList>
    </citation>
    <scope>NUCLEOTIDE SEQUENCE [LARGE SCALE GENOMIC DNA]</scope>
    <source>
        <strain evidence="6">110S</strain>
    </source>
</reference>
<dbReference type="PANTHER" id="PTHR34295:SF1">
    <property type="entry name" value="BIOTIN TRANSPORTER BIOY"/>
    <property type="match status" value="1"/>
</dbReference>
<accession>A0A0M8K673</accession>
<protein>
    <recommendedName>
        <fullName evidence="2">Biotin transporter</fullName>
    </recommendedName>
</protein>
<dbReference type="Gene3D" id="1.10.1760.20">
    <property type="match status" value="1"/>
</dbReference>
<keyword evidence="2" id="KW-0813">Transport</keyword>
<feature type="transmembrane region" description="Helical" evidence="3">
    <location>
        <begin position="128"/>
        <end position="148"/>
    </location>
</feature>
<evidence type="ECO:0000313" key="6">
    <source>
        <dbReference type="Proteomes" id="UP000037784"/>
    </source>
</evidence>
<proteinExistence type="inferred from homology"/>
<dbReference type="Proteomes" id="UP000037784">
    <property type="component" value="Unassembled WGS sequence"/>
</dbReference>
<dbReference type="RefSeq" id="WP_054492504.1">
    <property type="nucleotide sequence ID" value="NZ_BBZA01000067.1"/>
</dbReference>
<dbReference type="Pfam" id="PF02632">
    <property type="entry name" value="BioY"/>
    <property type="match status" value="1"/>
</dbReference>
<keyword evidence="3" id="KW-0812">Transmembrane</keyword>
<feature type="transmembrane region" description="Helical" evidence="3">
    <location>
        <begin position="53"/>
        <end position="75"/>
    </location>
</feature>
<dbReference type="OrthoDB" id="9803495at2"/>
<comment type="subcellular location">
    <subcellularLocation>
        <location evidence="2">Cell membrane</location>
        <topology evidence="2">Multi-pass membrane protein</topology>
    </subcellularLocation>
</comment>
<dbReference type="PIRSF" id="PIRSF016661">
    <property type="entry name" value="BioY"/>
    <property type="match status" value="1"/>
</dbReference>
<dbReference type="AlphaFoldDB" id="A0A0M8K673"/>
<dbReference type="GO" id="GO:0005886">
    <property type="term" value="C:plasma membrane"/>
    <property type="evidence" value="ECO:0007669"/>
    <property type="project" value="UniProtKB-SubCell"/>
</dbReference>